<dbReference type="KEGG" id="hazt:108668921"/>
<evidence type="ECO:0000256" key="1">
    <source>
        <dbReference type="ARBA" id="ARBA00009995"/>
    </source>
</evidence>
<feature type="region of interest" description="Disordered" evidence="4">
    <location>
        <begin position="71"/>
        <end position="90"/>
    </location>
</feature>
<dbReference type="InterPro" id="IPR050271">
    <property type="entry name" value="UDP-glycosyltransferase"/>
</dbReference>
<evidence type="ECO:0000256" key="5">
    <source>
        <dbReference type="SAM" id="Phobius"/>
    </source>
</evidence>
<keyword evidence="5" id="KW-0472">Membrane</keyword>
<name>A0A8B7NDI7_HYAAZ</name>
<feature type="signal peptide" evidence="6">
    <location>
        <begin position="1"/>
        <end position="15"/>
    </location>
</feature>
<accession>A0A8B7NDI7</accession>
<dbReference type="SUPFAM" id="SSF53756">
    <property type="entry name" value="UDP-Glycosyltransferase/glycogen phosphorylase"/>
    <property type="match status" value="1"/>
</dbReference>
<reference evidence="8" key="1">
    <citation type="submission" date="2025-08" db="UniProtKB">
        <authorList>
            <consortium name="RefSeq"/>
        </authorList>
    </citation>
    <scope>IDENTIFICATION</scope>
    <source>
        <tissue evidence="8">Whole organism</tissue>
    </source>
</reference>
<dbReference type="InterPro" id="IPR002213">
    <property type="entry name" value="UDP_glucos_trans"/>
</dbReference>
<dbReference type="PANTHER" id="PTHR48043">
    <property type="entry name" value="EG:EG0003.4 PROTEIN-RELATED"/>
    <property type="match status" value="1"/>
</dbReference>
<dbReference type="OrthoDB" id="5835829at2759"/>
<dbReference type="GeneID" id="108668921"/>
<keyword evidence="2" id="KW-0328">Glycosyltransferase</keyword>
<evidence type="ECO:0000256" key="2">
    <source>
        <dbReference type="ARBA" id="ARBA00022676"/>
    </source>
</evidence>
<dbReference type="GO" id="GO:0008194">
    <property type="term" value="F:UDP-glycosyltransferase activity"/>
    <property type="evidence" value="ECO:0007669"/>
    <property type="project" value="InterPro"/>
</dbReference>
<dbReference type="Proteomes" id="UP000694843">
    <property type="component" value="Unplaced"/>
</dbReference>
<gene>
    <name evidence="8" type="primary">LOC108668921</name>
</gene>
<comment type="similarity">
    <text evidence="1">Belongs to the UDP-glycosyltransferase family.</text>
</comment>
<proteinExistence type="inferred from homology"/>
<evidence type="ECO:0000256" key="4">
    <source>
        <dbReference type="SAM" id="MobiDB-lite"/>
    </source>
</evidence>
<dbReference type="Gene3D" id="3.40.50.2000">
    <property type="entry name" value="Glycogen Phosphorylase B"/>
    <property type="match status" value="1"/>
</dbReference>
<evidence type="ECO:0000256" key="3">
    <source>
        <dbReference type="ARBA" id="ARBA00022679"/>
    </source>
</evidence>
<keyword evidence="5" id="KW-1133">Transmembrane helix</keyword>
<dbReference type="FunFam" id="3.40.50.2000:FF:000021">
    <property type="entry name" value="UDP-glucuronosyltransferase"/>
    <property type="match status" value="1"/>
</dbReference>
<organism evidence="7 8">
    <name type="scientific">Hyalella azteca</name>
    <name type="common">Amphipod</name>
    <dbReference type="NCBI Taxonomy" id="294128"/>
    <lineage>
        <taxon>Eukaryota</taxon>
        <taxon>Metazoa</taxon>
        <taxon>Ecdysozoa</taxon>
        <taxon>Arthropoda</taxon>
        <taxon>Crustacea</taxon>
        <taxon>Multicrustacea</taxon>
        <taxon>Malacostraca</taxon>
        <taxon>Eumalacostraca</taxon>
        <taxon>Peracarida</taxon>
        <taxon>Amphipoda</taxon>
        <taxon>Senticaudata</taxon>
        <taxon>Talitrida</taxon>
        <taxon>Talitroidea</taxon>
        <taxon>Hyalellidae</taxon>
        <taxon>Hyalella</taxon>
    </lineage>
</organism>
<dbReference type="AlphaFoldDB" id="A0A8B7NDI7"/>
<dbReference type="CDD" id="cd03784">
    <property type="entry name" value="GT1_Gtf-like"/>
    <property type="match status" value="1"/>
</dbReference>
<sequence>MNLVLFFALAQICYLAPLSDTTSKFTTHLKHSSFSIFPLHPAENFLCQDQKRSHYSAACVTRKKWIVNCREEPHQSNKSSAKSHRKTDTRASQLFRSGSETAGNQTELFSENVQRLHSHQDRVLPNAESSHGSRLNTGARILILHPIYAGSHEVVLRRLGEELVRRGYSVTQLKWKSDHAPIDERRHASSKFNVERAHKWKVTHNLTTPGDQLHEHDEEFRGTSEDCKFMDIITVSPDNEDLRYPYMRRDGALQPPTRLLWHTERSILNVPTDVFGLIDAHCSTLLGDAELISTLNTTGYTVALVDLIANECSLALARLLGLPVVGYWGFPLQGGEARRVGMSQLPSVVPAMMTEAGFRMNFFERVHNFVFSLLDELLVTYHLSVTDHWIKKLHPYLPSSSRLLSEVDTLMVSVSWHVDYAKHLPPHVHYIGCLTCTKEFFLDQEMLDWVEGSGEAGVIVFSFGLTGFSSSVVPESFRDGALRALAQLPQRIVLHFDPAQLQTLPPNVLARTNIPQQDLLAHPATKLFVSHCGMNSVNEAVYHATPLLCVPNFADQGDIARRVLDRGLGLRLAKEDLTQDTLYEMINRVIQDNKFNESVTRTSQMWQSEESGTDAAVRLILSLHRFGPFKHIQPPGTHLNILQYYCLDVIGFILVMAVGILMILSELLCHLYRLANSQRKKGSDKLD</sequence>
<evidence type="ECO:0000313" key="7">
    <source>
        <dbReference type="Proteomes" id="UP000694843"/>
    </source>
</evidence>
<dbReference type="RefSeq" id="XP_018011670.1">
    <property type="nucleotide sequence ID" value="XM_018156181.1"/>
</dbReference>
<evidence type="ECO:0000313" key="8">
    <source>
        <dbReference type="RefSeq" id="XP_018011670.1"/>
    </source>
</evidence>
<protein>
    <submittedName>
        <fullName evidence="8">UDP-glucuronosyltransferase 2B33</fullName>
    </submittedName>
</protein>
<keyword evidence="3" id="KW-0808">Transferase</keyword>
<keyword evidence="6" id="KW-0732">Signal</keyword>
<keyword evidence="5" id="KW-0812">Transmembrane</keyword>
<feature type="transmembrane region" description="Helical" evidence="5">
    <location>
        <begin position="649"/>
        <end position="672"/>
    </location>
</feature>
<dbReference type="Pfam" id="PF00201">
    <property type="entry name" value="UDPGT"/>
    <property type="match status" value="1"/>
</dbReference>
<evidence type="ECO:0000256" key="6">
    <source>
        <dbReference type="SAM" id="SignalP"/>
    </source>
</evidence>
<keyword evidence="7" id="KW-1185">Reference proteome</keyword>
<feature type="chain" id="PRO_5034827639" evidence="6">
    <location>
        <begin position="16"/>
        <end position="687"/>
    </location>
</feature>
<dbReference type="PANTHER" id="PTHR48043:SF145">
    <property type="entry name" value="FI06409P-RELATED"/>
    <property type="match status" value="1"/>
</dbReference>